<dbReference type="Proteomes" id="UP000675900">
    <property type="component" value="Unassembled WGS sequence"/>
</dbReference>
<comment type="subcellular location">
    <subcellularLocation>
        <location evidence="1">Membrane</location>
        <topology evidence="1">Single-pass type I membrane protein</topology>
    </subcellularLocation>
</comment>
<keyword evidence="7 12" id="KW-0472">Membrane</keyword>
<dbReference type="SUPFAM" id="SSF48726">
    <property type="entry name" value="Immunoglobulin"/>
    <property type="match status" value="2"/>
</dbReference>
<reference evidence="14" key="1">
    <citation type="submission" date="2025-08" db="UniProtKB">
        <authorList>
            <consortium name="Ensembl"/>
        </authorList>
    </citation>
    <scope>IDENTIFICATION</scope>
</reference>
<dbReference type="AlphaFoldDB" id="A0A8C9J6R4"/>
<proteinExistence type="inferred from homology"/>
<evidence type="ECO:0000256" key="9">
    <source>
        <dbReference type="ARBA" id="ARBA00023180"/>
    </source>
</evidence>
<feature type="domain" description="Ig-like" evidence="13">
    <location>
        <begin position="142"/>
        <end position="225"/>
    </location>
</feature>
<keyword evidence="15" id="KW-1185">Reference proteome</keyword>
<dbReference type="InterPro" id="IPR007110">
    <property type="entry name" value="Ig-like_dom"/>
</dbReference>
<dbReference type="PANTHER" id="PTHR12035">
    <property type="entry name" value="SIALIC ACID BINDING IMMUNOGLOBULIN-LIKE LECTIN"/>
    <property type="match status" value="1"/>
</dbReference>
<dbReference type="PROSITE" id="PS50835">
    <property type="entry name" value="IG_LIKE"/>
    <property type="match status" value="2"/>
</dbReference>
<dbReference type="GO" id="GO:0033691">
    <property type="term" value="F:sialic acid binding"/>
    <property type="evidence" value="ECO:0007669"/>
    <property type="project" value="TreeGrafter"/>
</dbReference>
<keyword evidence="8" id="KW-1015">Disulfide bond</keyword>
<evidence type="ECO:0000259" key="13">
    <source>
        <dbReference type="PROSITE" id="PS50835"/>
    </source>
</evidence>
<dbReference type="InterPro" id="IPR003599">
    <property type="entry name" value="Ig_sub"/>
</dbReference>
<dbReference type="GO" id="GO:0007155">
    <property type="term" value="P:cell adhesion"/>
    <property type="evidence" value="ECO:0007669"/>
    <property type="project" value="UniProtKB-KW"/>
</dbReference>
<keyword evidence="5" id="KW-0130">Cell adhesion</keyword>
<evidence type="ECO:0000256" key="10">
    <source>
        <dbReference type="ARBA" id="ARBA00023319"/>
    </source>
</evidence>
<evidence type="ECO:0000256" key="7">
    <source>
        <dbReference type="ARBA" id="ARBA00023136"/>
    </source>
</evidence>
<dbReference type="FunFam" id="2.60.40.10:FF:000912">
    <property type="entry name" value="Myeloid cell surface antigen CD33"/>
    <property type="match status" value="1"/>
</dbReference>
<evidence type="ECO:0000256" key="12">
    <source>
        <dbReference type="SAM" id="Phobius"/>
    </source>
</evidence>
<dbReference type="InterPro" id="IPR013783">
    <property type="entry name" value="Ig-like_fold"/>
</dbReference>
<dbReference type="Gene3D" id="2.60.40.10">
    <property type="entry name" value="Immunoglobulins"/>
    <property type="match status" value="2"/>
</dbReference>
<dbReference type="Ensembl" id="ENSPTIT00000000310.1">
    <property type="protein sequence ID" value="ENSPTIP00000000110.1"/>
    <property type="gene ID" value="ENSPTIG00000000116.1"/>
</dbReference>
<evidence type="ECO:0000256" key="6">
    <source>
        <dbReference type="ARBA" id="ARBA00022989"/>
    </source>
</evidence>
<protein>
    <recommendedName>
        <fullName evidence="13">Ig-like domain-containing protein</fullName>
    </recommendedName>
</protein>
<keyword evidence="9" id="KW-0325">Glycoprotein</keyword>
<feature type="domain" description="Ig-like" evidence="13">
    <location>
        <begin position="1"/>
        <end position="132"/>
    </location>
</feature>
<accession>A0A8C9J6R4</accession>
<dbReference type="InterPro" id="IPR036179">
    <property type="entry name" value="Ig-like_dom_sf"/>
</dbReference>
<evidence type="ECO:0000256" key="11">
    <source>
        <dbReference type="ARBA" id="ARBA00038361"/>
    </source>
</evidence>
<reference evidence="14" key="2">
    <citation type="submission" date="2025-09" db="UniProtKB">
        <authorList>
            <consortium name="Ensembl"/>
        </authorList>
    </citation>
    <scope>IDENTIFICATION</scope>
</reference>
<dbReference type="GO" id="GO:0030246">
    <property type="term" value="F:carbohydrate binding"/>
    <property type="evidence" value="ECO:0007669"/>
    <property type="project" value="UniProtKB-KW"/>
</dbReference>
<evidence type="ECO:0000313" key="14">
    <source>
        <dbReference type="Ensembl" id="ENSPTIP00000000110.1"/>
    </source>
</evidence>
<evidence type="ECO:0000256" key="1">
    <source>
        <dbReference type="ARBA" id="ARBA00004479"/>
    </source>
</evidence>
<dbReference type="SMART" id="SM00409">
    <property type="entry name" value="IG"/>
    <property type="match status" value="2"/>
</dbReference>
<keyword evidence="2 12" id="KW-0812">Transmembrane</keyword>
<dbReference type="GO" id="GO:0005886">
    <property type="term" value="C:plasma membrane"/>
    <property type="evidence" value="ECO:0007669"/>
    <property type="project" value="TreeGrafter"/>
</dbReference>
<dbReference type="InterPro" id="IPR051036">
    <property type="entry name" value="SIGLEC"/>
</dbReference>
<dbReference type="CDD" id="cd05712">
    <property type="entry name" value="IgV_CD33"/>
    <property type="match status" value="1"/>
</dbReference>
<keyword evidence="6 12" id="KW-1133">Transmembrane helix</keyword>
<evidence type="ECO:0000256" key="8">
    <source>
        <dbReference type="ARBA" id="ARBA00023157"/>
    </source>
</evidence>
<keyword evidence="3" id="KW-0732">Signal</keyword>
<organism evidence="14 15">
    <name type="scientific">Panthera tigris altaica</name>
    <name type="common">Siberian tiger</name>
    <dbReference type="NCBI Taxonomy" id="74533"/>
    <lineage>
        <taxon>Eukaryota</taxon>
        <taxon>Metazoa</taxon>
        <taxon>Chordata</taxon>
        <taxon>Craniata</taxon>
        <taxon>Vertebrata</taxon>
        <taxon>Euteleostomi</taxon>
        <taxon>Mammalia</taxon>
        <taxon>Eutheria</taxon>
        <taxon>Laurasiatheria</taxon>
        <taxon>Carnivora</taxon>
        <taxon>Feliformia</taxon>
        <taxon>Felidae</taxon>
        <taxon>Pantherinae</taxon>
        <taxon>Panthera</taxon>
    </lineage>
</organism>
<dbReference type="InterPro" id="IPR013106">
    <property type="entry name" value="Ig_V-set"/>
</dbReference>
<dbReference type="GeneTree" id="ENSGT01150000286907"/>
<dbReference type="FunFam" id="2.60.40.10:FF:000829">
    <property type="entry name" value="Sialic acid-binding Ig-like lectin 8"/>
    <property type="match status" value="1"/>
</dbReference>
<comment type="similarity">
    <text evidence="11">Belongs to the immunoglobulin superfamily. SIGLEC (sialic acid binding Ig-like lectin) family.</text>
</comment>
<evidence type="ECO:0000313" key="15">
    <source>
        <dbReference type="Proteomes" id="UP000675900"/>
    </source>
</evidence>
<keyword evidence="4" id="KW-0430">Lectin</keyword>
<dbReference type="PANTHER" id="PTHR12035:SF132">
    <property type="entry name" value="MYELOID CELL SURFACE ANTIGEN CD33"/>
    <property type="match status" value="1"/>
</dbReference>
<name>A0A8C9J6R4_PANTA</name>
<evidence type="ECO:0000256" key="3">
    <source>
        <dbReference type="ARBA" id="ARBA00022729"/>
    </source>
</evidence>
<evidence type="ECO:0000256" key="2">
    <source>
        <dbReference type="ARBA" id="ARBA00022692"/>
    </source>
</evidence>
<evidence type="ECO:0000256" key="5">
    <source>
        <dbReference type="ARBA" id="ARBA00022889"/>
    </source>
</evidence>
<sequence>PPLLLLLLWAGSQAQDERYWLQVQESLTVQEGLCVYVPCKFSNPMSYLTSPVHGYWFRERAHIYSDAPVATNNPDRKVQKETQGRFRLLGDPRDRDCSLDIRDAQRRDSGTYVFRVETGINIRYSYRQNQLSVHVTALTHTPDILIPETLECGHPRNLTCSVPWACERGTPPIFSWMSAALTSLGPRTHLSSVLTLTPQPQDHGTNLTCQVKFPAAGVMVERTIQLNVTCELPLSTGNLETRAGVIKGAIWGAGVTTLLALCLCLIFFGVKTCRKTASRRAAGVDDIHSVVGPALSPSLLSTQELPAEPTSSAGVPPTLEMEEELHYASISFHKMKGNTCTEYSEVNTK</sequence>
<dbReference type="Pfam" id="PF07686">
    <property type="entry name" value="V-set"/>
    <property type="match status" value="1"/>
</dbReference>
<feature type="transmembrane region" description="Helical" evidence="12">
    <location>
        <begin position="249"/>
        <end position="270"/>
    </location>
</feature>
<keyword evidence="10" id="KW-0393">Immunoglobulin domain</keyword>
<evidence type="ECO:0000256" key="4">
    <source>
        <dbReference type="ARBA" id="ARBA00022734"/>
    </source>
</evidence>